<accession>A2ZCD1</accession>
<dbReference type="EMBL" id="CM000136">
    <property type="protein sequence ID" value="EAY80265.1"/>
    <property type="molecule type" value="Genomic_DNA"/>
</dbReference>
<name>A2ZCD1_ORYSI</name>
<evidence type="ECO:0000313" key="4">
    <source>
        <dbReference type="Proteomes" id="UP000007015"/>
    </source>
</evidence>
<evidence type="ECO:0000256" key="1">
    <source>
        <dbReference type="SAM" id="MobiDB-lite"/>
    </source>
</evidence>
<keyword evidence="2" id="KW-0472">Membrane</keyword>
<dbReference type="HOGENOM" id="CLU_009953_2_0_1"/>
<dbReference type="SUPFAM" id="SSF48371">
    <property type="entry name" value="ARM repeat"/>
    <property type="match status" value="1"/>
</dbReference>
<feature type="compositionally biased region" description="Low complexity" evidence="1">
    <location>
        <begin position="605"/>
        <end position="617"/>
    </location>
</feature>
<dbReference type="InterPro" id="IPR016024">
    <property type="entry name" value="ARM-type_fold"/>
</dbReference>
<sequence length="824" mass="91543">MTPINIATSIFFTWITCSIFNELESQDKLKVGFWNVRGGILIAAADSFSRLKTRHSYLRLGEGRAGPVLFMFNIVLLFNFYGPLICIGVSSWRLRQRDYHGHGADDRGANLMGGLDFFYTLVLCQGVLYCFLLFLALSEIILQFNFSRQCKFLDVWGTNRVDAYLRDTRERCERDPAVLAAEEPSFLIHAVRLLESESQQDYLSGARMLYLLINDGEDAGSIILRSRPKIQRLLDMLVWTSRAGNTEIRMLAAAIVADLAGGIQLSQFPGAIRCVSSLLESTGQNPLWSNDQHQELSSAEIKCLYTACRNAEMEKNYRELISRITRTTKLETGDEGVVDGVEQNGNSTEEELGCNELILQGLRILEGLACDAHNCTDICGDPDILAKITAPLYSTSLIHDIGSSEPWADVVNGSLKVVRKLLIHATPRTSLRHEILSNEQAMSNLESILHLQSKAAEAVGQELQMRAMEILTQLVFHSSSVNIISEKRVKSLVNKQLEIFLPHGGEGTEDNKSKSEAADSKRTLKATAGETLVSILSKCDEATSMFITKEHDDVVDRLTGMLDAKCNIRYRILSANILENLCTRCNEHVNETLLQKVLTEILRTPTTEASESTTSAPGGNVEIQKKKSQGNDVEKQMQCSNASQGKKEDQKANVSSKKEGQQANISSKKQDQQTNDSSKEEDQHANEDDKADMKELLEAQLSLTLVLREQLFRAESSTPVIQENDPDDEFVKKLRTIVDDNCSQATPVSLRIIKLCSQIVASIMRRSGCASDERKGFVESFSKASKAMSNLESCMLFAGADSDLKKTARPLLSVLETELKRLAA</sequence>
<dbReference type="STRING" id="39946.A2ZCD1"/>
<dbReference type="PANTHER" id="PTHR33115:SF25">
    <property type="entry name" value="CONDENSIN COMPLEX SUBUNIT 1 C-TERMINAL DOMAIN-CONTAINING PROTEIN"/>
    <property type="match status" value="1"/>
</dbReference>
<evidence type="ECO:0000256" key="2">
    <source>
        <dbReference type="SAM" id="Phobius"/>
    </source>
</evidence>
<feature type="compositionally biased region" description="Polar residues" evidence="1">
    <location>
        <begin position="661"/>
        <end position="676"/>
    </location>
</feature>
<dbReference type="Proteomes" id="UP000007015">
    <property type="component" value="Chromosome 11"/>
</dbReference>
<feature type="compositionally biased region" description="Basic and acidic residues" evidence="1">
    <location>
        <begin position="645"/>
        <end position="660"/>
    </location>
</feature>
<dbReference type="AlphaFoldDB" id="A2ZCD1"/>
<keyword evidence="2" id="KW-0812">Transmembrane</keyword>
<dbReference type="Gramene" id="BGIOSGA034357-TA">
    <property type="protein sequence ID" value="BGIOSGA034357-PA"/>
    <property type="gene ID" value="BGIOSGA034357"/>
</dbReference>
<feature type="region of interest" description="Disordered" evidence="1">
    <location>
        <begin position="605"/>
        <end position="689"/>
    </location>
</feature>
<keyword evidence="4" id="KW-1185">Reference proteome</keyword>
<proteinExistence type="predicted"/>
<feature type="transmembrane region" description="Helical" evidence="2">
    <location>
        <begin position="68"/>
        <end position="92"/>
    </location>
</feature>
<reference evidence="3 4" key="1">
    <citation type="journal article" date="2005" name="PLoS Biol.">
        <title>The genomes of Oryza sativa: a history of duplications.</title>
        <authorList>
            <person name="Yu J."/>
            <person name="Wang J."/>
            <person name="Lin W."/>
            <person name="Li S."/>
            <person name="Li H."/>
            <person name="Zhou J."/>
            <person name="Ni P."/>
            <person name="Dong W."/>
            <person name="Hu S."/>
            <person name="Zeng C."/>
            <person name="Zhang J."/>
            <person name="Zhang Y."/>
            <person name="Li R."/>
            <person name="Xu Z."/>
            <person name="Li S."/>
            <person name="Li X."/>
            <person name="Zheng H."/>
            <person name="Cong L."/>
            <person name="Lin L."/>
            <person name="Yin J."/>
            <person name="Geng J."/>
            <person name="Li G."/>
            <person name="Shi J."/>
            <person name="Liu J."/>
            <person name="Lv H."/>
            <person name="Li J."/>
            <person name="Wang J."/>
            <person name="Deng Y."/>
            <person name="Ran L."/>
            <person name="Shi X."/>
            <person name="Wang X."/>
            <person name="Wu Q."/>
            <person name="Li C."/>
            <person name="Ren X."/>
            <person name="Wang J."/>
            <person name="Wang X."/>
            <person name="Li D."/>
            <person name="Liu D."/>
            <person name="Zhang X."/>
            <person name="Ji Z."/>
            <person name="Zhao W."/>
            <person name="Sun Y."/>
            <person name="Zhang Z."/>
            <person name="Bao J."/>
            <person name="Han Y."/>
            <person name="Dong L."/>
            <person name="Ji J."/>
            <person name="Chen P."/>
            <person name="Wu S."/>
            <person name="Liu J."/>
            <person name="Xiao Y."/>
            <person name="Bu D."/>
            <person name="Tan J."/>
            <person name="Yang L."/>
            <person name="Ye C."/>
            <person name="Zhang J."/>
            <person name="Xu J."/>
            <person name="Zhou Y."/>
            <person name="Yu Y."/>
            <person name="Zhang B."/>
            <person name="Zhuang S."/>
            <person name="Wei H."/>
            <person name="Liu B."/>
            <person name="Lei M."/>
            <person name="Yu H."/>
            <person name="Li Y."/>
            <person name="Xu H."/>
            <person name="Wei S."/>
            <person name="He X."/>
            <person name="Fang L."/>
            <person name="Zhang Z."/>
            <person name="Zhang Y."/>
            <person name="Huang X."/>
            <person name="Su Z."/>
            <person name="Tong W."/>
            <person name="Li J."/>
            <person name="Tong Z."/>
            <person name="Li S."/>
            <person name="Ye J."/>
            <person name="Wang L."/>
            <person name="Fang L."/>
            <person name="Lei T."/>
            <person name="Chen C."/>
            <person name="Chen H."/>
            <person name="Xu Z."/>
            <person name="Li H."/>
            <person name="Huang H."/>
            <person name="Zhang F."/>
            <person name="Xu H."/>
            <person name="Li N."/>
            <person name="Zhao C."/>
            <person name="Li S."/>
            <person name="Dong L."/>
            <person name="Huang Y."/>
            <person name="Li L."/>
            <person name="Xi Y."/>
            <person name="Qi Q."/>
            <person name="Li W."/>
            <person name="Zhang B."/>
            <person name="Hu W."/>
            <person name="Zhang Y."/>
            <person name="Tian X."/>
            <person name="Jiao Y."/>
            <person name="Liang X."/>
            <person name="Jin J."/>
            <person name="Gao L."/>
            <person name="Zheng W."/>
            <person name="Hao B."/>
            <person name="Liu S."/>
            <person name="Wang W."/>
            <person name="Yuan L."/>
            <person name="Cao M."/>
            <person name="McDermott J."/>
            <person name="Samudrala R."/>
            <person name="Wang J."/>
            <person name="Wong G.K."/>
            <person name="Yang H."/>
        </authorList>
    </citation>
    <scope>NUCLEOTIDE SEQUENCE [LARGE SCALE GENOMIC DNA]</scope>
    <source>
        <strain evidence="4">cv. 93-11</strain>
    </source>
</reference>
<feature type="transmembrane region" description="Helical" evidence="2">
    <location>
        <begin position="117"/>
        <end position="142"/>
    </location>
</feature>
<gene>
    <name evidence="3" type="ORF">OsI_35435</name>
</gene>
<dbReference type="OMA" id="TWINITE"/>
<keyword evidence="2" id="KW-1133">Transmembrane helix</keyword>
<evidence type="ECO:0000313" key="3">
    <source>
        <dbReference type="EMBL" id="EAY80265.1"/>
    </source>
</evidence>
<protein>
    <submittedName>
        <fullName evidence="3">Uncharacterized protein</fullName>
    </submittedName>
</protein>
<organism evidence="3 4">
    <name type="scientific">Oryza sativa subsp. indica</name>
    <name type="common">Rice</name>
    <dbReference type="NCBI Taxonomy" id="39946"/>
    <lineage>
        <taxon>Eukaryota</taxon>
        <taxon>Viridiplantae</taxon>
        <taxon>Streptophyta</taxon>
        <taxon>Embryophyta</taxon>
        <taxon>Tracheophyta</taxon>
        <taxon>Spermatophyta</taxon>
        <taxon>Magnoliopsida</taxon>
        <taxon>Liliopsida</taxon>
        <taxon>Poales</taxon>
        <taxon>Poaceae</taxon>
        <taxon>BOP clade</taxon>
        <taxon>Oryzoideae</taxon>
        <taxon>Oryzeae</taxon>
        <taxon>Oryzinae</taxon>
        <taxon>Oryza</taxon>
        <taxon>Oryza sativa</taxon>
    </lineage>
</organism>
<dbReference type="PANTHER" id="PTHR33115">
    <property type="entry name" value="ARM REPEAT SUPERFAMILY PROTEIN"/>
    <property type="match status" value="1"/>
</dbReference>
<feature type="compositionally biased region" description="Basic and acidic residues" evidence="1">
    <location>
        <begin position="677"/>
        <end position="689"/>
    </location>
</feature>